<dbReference type="EMBL" id="CP157762">
    <property type="protein sequence ID" value="XBP92980.1"/>
    <property type="molecule type" value="Genomic_DNA"/>
</dbReference>
<feature type="domain" description="HNH nuclease" evidence="2">
    <location>
        <begin position="128"/>
        <end position="190"/>
    </location>
</feature>
<dbReference type="SMART" id="SM00507">
    <property type="entry name" value="HNHc"/>
    <property type="match status" value="1"/>
</dbReference>
<feature type="compositionally biased region" description="Basic and acidic residues" evidence="1">
    <location>
        <begin position="234"/>
        <end position="243"/>
    </location>
</feature>
<proteinExistence type="predicted"/>
<dbReference type="CDD" id="cd00085">
    <property type="entry name" value="HNHc"/>
    <property type="match status" value="1"/>
</dbReference>
<dbReference type="EMBL" id="CP159342">
    <property type="protein sequence ID" value="XCH73677.1"/>
    <property type="molecule type" value="Genomic_DNA"/>
</dbReference>
<dbReference type="InterPro" id="IPR003615">
    <property type="entry name" value="HNH_nuc"/>
</dbReference>
<reference evidence="4" key="2">
    <citation type="submission" date="2024-06" db="EMBL/GenBank/DDBJ databases">
        <title>Micromonospora mangrovi CCTCC AA 2012012 genome sequences.</title>
        <authorList>
            <person name="Gao J."/>
        </authorList>
    </citation>
    <scope>NUCLEOTIDE SEQUENCE</scope>
    <source>
        <strain evidence="4">CCTCC AA 2012012</strain>
    </source>
</reference>
<dbReference type="PANTHER" id="PTHR33877">
    <property type="entry name" value="SLL1193 PROTEIN"/>
    <property type="match status" value="1"/>
</dbReference>
<dbReference type="Gene3D" id="1.10.30.50">
    <property type="match status" value="1"/>
</dbReference>
<gene>
    <name evidence="4" type="ORF">ABUL08_25905</name>
    <name evidence="3" type="ORF">VK199_25825</name>
</gene>
<evidence type="ECO:0000313" key="3">
    <source>
        <dbReference type="EMBL" id="XBP92980.1"/>
    </source>
</evidence>
<dbReference type="InterPro" id="IPR052892">
    <property type="entry name" value="NA-targeting_endonuclease"/>
</dbReference>
<feature type="compositionally biased region" description="Pro residues" evidence="1">
    <location>
        <begin position="305"/>
        <end position="317"/>
    </location>
</feature>
<evidence type="ECO:0000313" key="4">
    <source>
        <dbReference type="EMBL" id="XCH73677.1"/>
    </source>
</evidence>
<reference evidence="3" key="1">
    <citation type="submission" date="2024-01" db="EMBL/GenBank/DDBJ databases">
        <title>The genome sequence of Micromonospora mangrovi CCTCC AA 2012012.</title>
        <authorList>
            <person name="Gao J."/>
        </authorList>
    </citation>
    <scope>NUCLEOTIDE SEQUENCE</scope>
    <source>
        <strain evidence="3">CCTCC AA 2012012</strain>
    </source>
</reference>
<evidence type="ECO:0000256" key="1">
    <source>
        <dbReference type="SAM" id="MobiDB-lite"/>
    </source>
</evidence>
<sequence>MPYWLESDTFADEAVWDVLAGGDANAVDHLQAAYCRLKAKASHIKKDGYLTEQTAIRYARRRRWLDLLCTPVLDEQPLLHRPDDDCPCLGDTWIDGYAYRIHNFLRRNPSRTEYERNRAQRADLRSAPLKAMVYARDGGACRYCRSGPLSAKAGRARDRRKVLTYDHVDPDKAAGEDGANLVVCCGRCNEYKGHRTPYEADMVLLPEPTPQQRGAWAARDQVLNDLPDHQRITDETATDHRSGADPITDPVTDPNGDRNGDPNDESTGQVYPQHGGDQHEQRPAGVEGGTQLGRVGHRRDHPDPSPRPTQPARPPDSPDIYHRRSRPPALPPPEPHYVWPPGAVPATPPAAEEDL</sequence>
<name>A0AAU7M6Q1_9ACTN</name>
<dbReference type="RefSeq" id="WP_350932604.1">
    <property type="nucleotide sequence ID" value="NZ_CP157762.1"/>
</dbReference>
<organism evidence="3">
    <name type="scientific">Micromonospora sp. CCTCC AA 2012012</name>
    <dbReference type="NCBI Taxonomy" id="3111921"/>
    <lineage>
        <taxon>Bacteria</taxon>
        <taxon>Bacillati</taxon>
        <taxon>Actinomycetota</taxon>
        <taxon>Actinomycetes</taxon>
        <taxon>Micromonosporales</taxon>
        <taxon>Micromonosporaceae</taxon>
        <taxon>Micromonospora</taxon>
    </lineage>
</organism>
<evidence type="ECO:0000259" key="2">
    <source>
        <dbReference type="SMART" id="SM00507"/>
    </source>
</evidence>
<accession>A0AAU7M6Q1</accession>
<feature type="region of interest" description="Disordered" evidence="1">
    <location>
        <begin position="234"/>
        <end position="355"/>
    </location>
</feature>
<dbReference type="PANTHER" id="PTHR33877:SF2">
    <property type="entry name" value="OS07G0170200 PROTEIN"/>
    <property type="match status" value="1"/>
</dbReference>
<protein>
    <recommendedName>
        <fullName evidence="2">HNH nuclease domain-containing protein</fullName>
    </recommendedName>
</protein>
<dbReference type="AlphaFoldDB" id="A0AAU7M6Q1"/>